<accession>A0A1Q9C4F1</accession>
<gene>
    <name evidence="2" type="ORF">AK812_SmicGene42105</name>
</gene>
<dbReference type="EMBL" id="LSRX01001710">
    <property type="protein sequence ID" value="OLP77798.1"/>
    <property type="molecule type" value="Genomic_DNA"/>
</dbReference>
<organism evidence="2 3">
    <name type="scientific">Symbiodinium microadriaticum</name>
    <name type="common">Dinoflagellate</name>
    <name type="synonym">Zooxanthella microadriatica</name>
    <dbReference type="NCBI Taxonomy" id="2951"/>
    <lineage>
        <taxon>Eukaryota</taxon>
        <taxon>Sar</taxon>
        <taxon>Alveolata</taxon>
        <taxon>Dinophyceae</taxon>
        <taxon>Suessiales</taxon>
        <taxon>Symbiodiniaceae</taxon>
        <taxon>Symbiodinium</taxon>
    </lineage>
</organism>
<feature type="compositionally biased region" description="Basic and acidic residues" evidence="1">
    <location>
        <begin position="213"/>
        <end position="222"/>
    </location>
</feature>
<keyword evidence="3" id="KW-1185">Reference proteome</keyword>
<dbReference type="InterPro" id="IPR036397">
    <property type="entry name" value="RNaseH_sf"/>
</dbReference>
<dbReference type="InterPro" id="IPR043502">
    <property type="entry name" value="DNA/RNA_pol_sf"/>
</dbReference>
<reference evidence="2 3" key="1">
    <citation type="submission" date="2016-02" db="EMBL/GenBank/DDBJ databases">
        <title>Genome analysis of coral dinoflagellate symbionts highlights evolutionary adaptations to a symbiotic lifestyle.</title>
        <authorList>
            <person name="Aranda M."/>
            <person name="Li Y."/>
            <person name="Liew Y.J."/>
            <person name="Baumgarten S."/>
            <person name="Simakov O."/>
            <person name="Wilson M."/>
            <person name="Piel J."/>
            <person name="Ashoor H."/>
            <person name="Bougouffa S."/>
            <person name="Bajic V.B."/>
            <person name="Ryu T."/>
            <person name="Ravasi T."/>
            <person name="Bayer T."/>
            <person name="Micklem G."/>
            <person name="Kim H."/>
            <person name="Bhak J."/>
            <person name="Lajeunesse T.C."/>
            <person name="Voolstra C.R."/>
        </authorList>
    </citation>
    <scope>NUCLEOTIDE SEQUENCE [LARGE SCALE GENOMIC DNA]</scope>
    <source>
        <strain evidence="2 3">CCMP2467</strain>
    </source>
</reference>
<dbReference type="InterPro" id="IPR012337">
    <property type="entry name" value="RNaseH-like_sf"/>
</dbReference>
<evidence type="ECO:0000313" key="3">
    <source>
        <dbReference type="Proteomes" id="UP000186817"/>
    </source>
</evidence>
<evidence type="ECO:0000256" key="1">
    <source>
        <dbReference type="SAM" id="MobiDB-lite"/>
    </source>
</evidence>
<dbReference type="SUPFAM" id="SSF56219">
    <property type="entry name" value="DNase I-like"/>
    <property type="match status" value="1"/>
</dbReference>
<comment type="caution">
    <text evidence="2">The sequence shown here is derived from an EMBL/GenBank/DDBJ whole genome shotgun (WGS) entry which is preliminary data.</text>
</comment>
<protein>
    <submittedName>
        <fullName evidence="2">Uncharacterized protein</fullName>
    </submittedName>
</protein>
<dbReference type="Proteomes" id="UP000186817">
    <property type="component" value="Unassembled WGS sequence"/>
</dbReference>
<dbReference type="OrthoDB" id="413173at2759"/>
<feature type="compositionally biased region" description="Low complexity" evidence="1">
    <location>
        <begin position="49"/>
        <end position="67"/>
    </location>
</feature>
<dbReference type="Gene3D" id="3.60.10.10">
    <property type="entry name" value="Endonuclease/exonuclease/phosphatase"/>
    <property type="match status" value="1"/>
</dbReference>
<dbReference type="GO" id="GO:0003676">
    <property type="term" value="F:nucleic acid binding"/>
    <property type="evidence" value="ECO:0007669"/>
    <property type="project" value="InterPro"/>
</dbReference>
<dbReference type="InterPro" id="IPR036691">
    <property type="entry name" value="Endo/exonu/phosph_ase_sf"/>
</dbReference>
<evidence type="ECO:0000313" key="2">
    <source>
        <dbReference type="EMBL" id="OLP77798.1"/>
    </source>
</evidence>
<dbReference type="SUPFAM" id="SSF56672">
    <property type="entry name" value="DNA/RNA polymerases"/>
    <property type="match status" value="1"/>
</dbReference>
<proteinExistence type="predicted"/>
<name>A0A1Q9C4F1_SYMMI</name>
<dbReference type="SUPFAM" id="SSF53098">
    <property type="entry name" value="Ribonuclease H-like"/>
    <property type="match status" value="1"/>
</dbReference>
<feature type="region of interest" description="Disordered" evidence="1">
    <location>
        <begin position="202"/>
        <end position="222"/>
    </location>
</feature>
<dbReference type="Gene3D" id="3.30.420.10">
    <property type="entry name" value="Ribonuclease H-like superfamily/Ribonuclease H"/>
    <property type="match status" value="1"/>
</dbReference>
<sequence>MGWDVRPLRCMGPGQWLLGASGPPPAGLLSINQQAVLVQAVAPRQSSKPVVRAGRAPRPVPAASAPAQDDDPLVANDPWRNYLTASGRQVAPPAGPRQLEAPHQQRYDQQETRLQKLEAGLDEVRRGHTAMAQQLATTQAVVEQQVDQVKDDMNHFAKDFQQQLQANAEQLRSAQVAHQMQMQAGIEDIKAMLLSTGRTAATKRPVTPEGDMGADHPGPRRVREDSTLTLAVVNPTTILDKEWHFNQIGADVIIASETSANAQVQRIMSHRFRGLGYRCVWGHPTETRHHLSTGRSMLRSYALGVALLSKGPCRPAVQPLPDIMATSCRITEGFVRLNCLEVKIISVYGVPRCLPDAASKNNLLLAWAYQRATVSCVPAIVAGDFNTCPTELPAWQAFQNLGWVELGAFASQVHDINLPCTCKGATRFDTFLLPPSMFQFFSSADVLVEDHLFDSHAPMRLHLRMPGSSPARWIWPLPKTFNGLLLEPKSLASVYASVAAPLASAFQAAVPEISPGDKLRLWSAAVEDSVSRAIRQEHQLEGGRQNLRGLPRACTGRCKPVKRIKAQKPCLPRQGRHGDPAPFDEDTSVLGRQRLRQLRRLVTFGQGLVKFLKGKFRGPLGPDGWPVNLDSEWTAISKAPGYGSSFPRWVIQWPCFPAFPQARPALDFVEDLTSFIRYDAEALQKQHVATKSRVFKFKLQVDAQEFGGSRSFVRVKPEGKPPFTCVKVACRQQAQVCARFSHQLLQLQVSDASKFELLCPVTFAQVSGQVTSIDSNRVTVLFPADDDTVLPSCGPLFRCKHETSWTSVVGSLMDFWSPIWNRDTAEEASDIAQWPRYQQLLQRLRSPCPELNVDLTATEAWVHVARKLSASKATGPCGWHNQDLKILPVEALGHLAVILNGYVDQGFPDDIMAARVAVLSKVASPNGADQARPITILSCLFRFWARVLCTQVLRTWSFCLPPSITGCLKGRSALDLSYSLQALVEDSLLSGSDLSGFCLDLRKAFNFLPRAPITDLMQYLGVPGPVATCWRLSLSKVKRSFQVTGSLGPPLPSTTGAPEGDPVSVLAMIAVCWLYVSLLEGLVEPKAYVDNLSWTADAPDNHAPALMVLDDFTQALSLEVDWNKTYQWATTATSRVWWQEIGVAFLPSPDCLRLVSHVKELGSFYQFQKRGSARPFTARLQDAHQRLQTLATDPQALPTRARVVQGGIWPFLFFGTEALLPSATAMHQLRGAAARAIVGPHHTLSAYAALGLLPHVQDPEVYLLCHHLSQLKRAFRVSPPAAELVWHRLCGDCLPPRATCGPAGALQALLRRNGWTFDAEGTFKGPLHCQFSLFSFTMRQIRDVIELAWADNIQDNVLHRNGLAAAPAPHVHLTAQVLRGFKPWEQQYLARHLCGGYMSGAEKQTWSRSDTEYCELCGEVDTKGHRIFRCTALQSKRVPHQDCLAKVKQQHEHWVHMPYIAWPFEASVLRLLLAKLQLPPPERPPGSPHLTVFTDASAIHTQCPTSRVTTWAVVVGTCPKAPPDLCLTDLHHARLLADFSVVAQGCTPGPQTVPRAELAAIAWTSRWLSATTGAAATVYSDCQPAINLWNRWVCHGWTAVSGAPNADLLQHVPRPDNFLLLKVKAHRTAEEIAQMGPWEQWLAAGNAAADAAAKSARNNLSTALLEMANTAAHKCEEERVLLKAYCRALLDIGVFEAKQKKTTDRQQVVSGVWDWNSFFSRAQIWQVAPTSPLPFPETWEEDWNNWPFGADYGNKLVGWLQRLSWPLQPAAPDNDWQVTYLELLLHFCSTTGCSPLLERQSQPGTYWGLDEASEHLQHITLRMLTTCFRASLHRLCRNMNYCLLPCTEVKHVPHAAAFGVEKPCPGLAARPNLPGETWLTLLEALAASDSPVQYLVQVRWR</sequence>
<feature type="region of interest" description="Disordered" evidence="1">
    <location>
        <begin position="42"/>
        <end position="109"/>
    </location>
</feature>